<organism evidence="1 2">
    <name type="scientific">Lutispora saccharofermentans</name>
    <dbReference type="NCBI Taxonomy" id="3024236"/>
    <lineage>
        <taxon>Bacteria</taxon>
        <taxon>Bacillati</taxon>
        <taxon>Bacillota</taxon>
        <taxon>Clostridia</taxon>
        <taxon>Lutisporales</taxon>
        <taxon>Lutisporaceae</taxon>
        <taxon>Lutispora</taxon>
    </lineage>
</organism>
<dbReference type="Proteomes" id="UP001651880">
    <property type="component" value="Unassembled WGS sequence"/>
</dbReference>
<comment type="caution">
    <text evidence="1">The sequence shown here is derived from an EMBL/GenBank/DDBJ whole genome shotgun (WGS) entry which is preliminary data.</text>
</comment>
<evidence type="ECO:0000313" key="2">
    <source>
        <dbReference type="Proteomes" id="UP001651880"/>
    </source>
</evidence>
<dbReference type="EMBL" id="JAJEKE010000006">
    <property type="protein sequence ID" value="MCQ1529711.1"/>
    <property type="molecule type" value="Genomic_DNA"/>
</dbReference>
<sequence length="261" mass="30569">MEHYTILNENVHQFPVVIDLPHSGVFVPLDIRSRLLDNACLSNTDWFLPELYDFLPAMGCTTIINHLSRYVVDVNRPVGGARSGDYRNTVVYQENTQGSPLYFPPLNEKEINQRVIQYYQPYHQALEKLLREKLQVYPSVLLLDLHSFFLDFVEGGSQDVYLSNRCGVTSSEQTLQQLHKGFTAQGYSVIDNAIMGGHVIHHYRNIFQERFEGILIELRYTKYIENRYFGEEELTDRNEMLFQSAKQKLKDVFMRLPYFRK</sequence>
<name>A0ABT1NIK9_9FIRM</name>
<dbReference type="Gene3D" id="3.40.630.40">
    <property type="entry name" value="Zn-dependent exopeptidases"/>
    <property type="match status" value="1"/>
</dbReference>
<evidence type="ECO:0000313" key="1">
    <source>
        <dbReference type="EMBL" id="MCQ1529711.1"/>
    </source>
</evidence>
<reference evidence="1 2" key="1">
    <citation type="submission" date="2021-10" db="EMBL/GenBank/DDBJ databases">
        <title>Lutispora strain m25 sp. nov., a thermophilic, non-spore-forming bacterium isolated from a lab-scale methanogenic bioreactor digesting anaerobic sludge.</title>
        <authorList>
            <person name="El Houari A."/>
            <person name="Mcdonald J."/>
        </authorList>
    </citation>
    <scope>NUCLEOTIDE SEQUENCE [LARGE SCALE GENOMIC DNA]</scope>
    <source>
        <strain evidence="2">m25</strain>
    </source>
</reference>
<keyword evidence="2" id="KW-1185">Reference proteome</keyword>
<dbReference type="Pfam" id="PF05013">
    <property type="entry name" value="FGase"/>
    <property type="match status" value="1"/>
</dbReference>
<accession>A0ABT1NIK9</accession>
<gene>
    <name evidence="1" type="ORF">LJD61_09130</name>
</gene>
<dbReference type="SUPFAM" id="SSF53187">
    <property type="entry name" value="Zn-dependent exopeptidases"/>
    <property type="match status" value="1"/>
</dbReference>
<dbReference type="RefSeq" id="WP_255227221.1">
    <property type="nucleotide sequence ID" value="NZ_JAJEKE010000006.1"/>
</dbReference>
<dbReference type="InterPro" id="IPR007709">
    <property type="entry name" value="N-FG_amidohydro"/>
</dbReference>
<proteinExistence type="predicted"/>
<protein>
    <submittedName>
        <fullName evidence="1">N-formylglutamate amidohydrolase</fullName>
    </submittedName>
</protein>